<comment type="caution">
    <text evidence="8">The sequence shown here is derived from an EMBL/GenBank/DDBJ whole genome shotgun (WGS) entry which is preliminary data.</text>
</comment>
<dbReference type="PROSITE" id="PS51900">
    <property type="entry name" value="CB"/>
    <property type="match status" value="1"/>
</dbReference>
<organism evidence="8 9">
    <name type="scientific">Ancylobacter crimeensis</name>
    <dbReference type="NCBI Taxonomy" id="2579147"/>
    <lineage>
        <taxon>Bacteria</taxon>
        <taxon>Pseudomonadati</taxon>
        <taxon>Pseudomonadota</taxon>
        <taxon>Alphaproteobacteria</taxon>
        <taxon>Hyphomicrobiales</taxon>
        <taxon>Xanthobacteraceae</taxon>
        <taxon>Ancylobacter</taxon>
    </lineage>
</organism>
<sequence>MELETHSLMDGKLHVYKRENSRFWQCSTYMGGRNHRATTKEESLLLAQEFAREWYMERYVEERHRRRNGAPLNGTVQRSSVGTDTPPDRRRRRTPSGPTFDEAADTFFKEYEISVAGERNAAYVAQKRMQIDVHLKPFFGAGKPVADVTEGKVQDYRVHRLTSRINPKTGEVRRPARSTLHSEIVTLRQILKTAKRKQWIEVVPDLSAAYKTSGKVEHRAWFSPEEYRTLYEATRERAKDPPKERWREVCENFHDYVLFMVNTGLRPDESARLELRDVKVVKDEETGERILEIEVRGKRGVGHCKSMPGAVHPLERLRKRKQLSPTSKIFGKTPRELMNTVLDELELKFDRDGHVRTCYSLRHTYICMRLLEGADIYALAKNCRTSVEMIEKHYAVHLKNIISAASVNTRKIKPKSVNPNKLKPKSRK</sequence>
<dbReference type="InterPro" id="IPR010998">
    <property type="entry name" value="Integrase_recombinase_N"/>
</dbReference>
<evidence type="ECO:0000256" key="3">
    <source>
        <dbReference type="ARBA" id="ARBA00023172"/>
    </source>
</evidence>
<keyword evidence="2 4" id="KW-0238">DNA-binding</keyword>
<dbReference type="InterPro" id="IPR002104">
    <property type="entry name" value="Integrase_catalytic"/>
</dbReference>
<gene>
    <name evidence="8" type="ORF">MWN34_10565</name>
</gene>
<proteinExistence type="predicted"/>
<dbReference type="Proteomes" id="UP001203284">
    <property type="component" value="Unassembled WGS sequence"/>
</dbReference>
<name>A0ABT0DBL3_9HYPH</name>
<dbReference type="Gene3D" id="1.10.150.130">
    <property type="match status" value="1"/>
</dbReference>
<evidence type="ECO:0000313" key="8">
    <source>
        <dbReference type="EMBL" id="MCK0197355.1"/>
    </source>
</evidence>
<dbReference type="PROSITE" id="PS51898">
    <property type="entry name" value="TYR_RECOMBINASE"/>
    <property type="match status" value="1"/>
</dbReference>
<feature type="region of interest" description="Disordered" evidence="5">
    <location>
        <begin position="66"/>
        <end position="101"/>
    </location>
</feature>
<dbReference type="InterPro" id="IPR044068">
    <property type="entry name" value="CB"/>
</dbReference>
<dbReference type="InterPro" id="IPR013762">
    <property type="entry name" value="Integrase-like_cat_sf"/>
</dbReference>
<evidence type="ECO:0000256" key="4">
    <source>
        <dbReference type="PROSITE-ProRule" id="PRU01248"/>
    </source>
</evidence>
<dbReference type="SUPFAM" id="SSF56349">
    <property type="entry name" value="DNA breaking-rejoining enzymes"/>
    <property type="match status" value="1"/>
</dbReference>
<evidence type="ECO:0000259" key="6">
    <source>
        <dbReference type="PROSITE" id="PS51898"/>
    </source>
</evidence>
<accession>A0ABT0DBL3</accession>
<dbReference type="InterPro" id="IPR011010">
    <property type="entry name" value="DNA_brk_join_enz"/>
</dbReference>
<keyword evidence="1" id="KW-0229">DNA integration</keyword>
<keyword evidence="3" id="KW-0233">DNA recombination</keyword>
<evidence type="ECO:0000256" key="1">
    <source>
        <dbReference type="ARBA" id="ARBA00022908"/>
    </source>
</evidence>
<protein>
    <submittedName>
        <fullName evidence="8">Site-specific integrase</fullName>
    </submittedName>
</protein>
<feature type="domain" description="Core-binding (CB)" evidence="7">
    <location>
        <begin position="98"/>
        <end position="195"/>
    </location>
</feature>
<evidence type="ECO:0000256" key="5">
    <source>
        <dbReference type="SAM" id="MobiDB-lite"/>
    </source>
</evidence>
<dbReference type="RefSeq" id="WP_247029066.1">
    <property type="nucleotide sequence ID" value="NZ_JALKCH010000006.1"/>
</dbReference>
<evidence type="ECO:0000256" key="2">
    <source>
        <dbReference type="ARBA" id="ARBA00023125"/>
    </source>
</evidence>
<reference evidence="8 9" key="1">
    <citation type="submission" date="2022-04" db="EMBL/GenBank/DDBJ databases">
        <authorList>
            <person name="Grouzdev D.S."/>
            <person name="Pantiukh K.S."/>
            <person name="Krutkina M.S."/>
        </authorList>
    </citation>
    <scope>NUCLEOTIDE SEQUENCE [LARGE SCALE GENOMIC DNA]</scope>
    <source>
        <strain evidence="8 9">6x-1</strain>
    </source>
</reference>
<dbReference type="Gene3D" id="1.10.443.10">
    <property type="entry name" value="Intergrase catalytic core"/>
    <property type="match status" value="1"/>
</dbReference>
<dbReference type="EMBL" id="JALKCH010000006">
    <property type="protein sequence ID" value="MCK0197355.1"/>
    <property type="molecule type" value="Genomic_DNA"/>
</dbReference>
<evidence type="ECO:0000259" key="7">
    <source>
        <dbReference type="PROSITE" id="PS51900"/>
    </source>
</evidence>
<keyword evidence="9" id="KW-1185">Reference proteome</keyword>
<evidence type="ECO:0000313" key="9">
    <source>
        <dbReference type="Proteomes" id="UP001203284"/>
    </source>
</evidence>
<feature type="domain" description="Tyr recombinase" evidence="6">
    <location>
        <begin position="217"/>
        <end position="408"/>
    </location>
</feature>